<dbReference type="InterPro" id="IPR014710">
    <property type="entry name" value="RmlC-like_jellyroll"/>
</dbReference>
<dbReference type="SUPFAM" id="SSF51182">
    <property type="entry name" value="RmlC-like cupins"/>
    <property type="match status" value="1"/>
</dbReference>
<dbReference type="OrthoDB" id="1410704at2"/>
<keyword evidence="2" id="KW-0238">DNA-binding</keyword>
<dbReference type="Gene3D" id="2.60.120.10">
    <property type="entry name" value="Jelly Rolls"/>
    <property type="match status" value="1"/>
</dbReference>
<reference evidence="5 6" key="1">
    <citation type="submission" date="2019-10" db="EMBL/GenBank/DDBJ databases">
        <title>Muricauda olearia CL-SS4 JCM15563 genome.</title>
        <authorList>
            <person name="Liu L."/>
        </authorList>
    </citation>
    <scope>NUCLEOTIDE SEQUENCE [LARGE SCALE GENOMIC DNA]</scope>
    <source>
        <strain evidence="5 6">CL-SS4</strain>
    </source>
</reference>
<accession>A0A6I1E6C5</accession>
<evidence type="ECO:0000256" key="2">
    <source>
        <dbReference type="ARBA" id="ARBA00023125"/>
    </source>
</evidence>
<dbReference type="InterPro" id="IPR011051">
    <property type="entry name" value="RmlC_Cupin_sf"/>
</dbReference>
<protein>
    <submittedName>
        <fullName evidence="5">Helix-turn-helix domain-containing protein</fullName>
    </submittedName>
</protein>
<dbReference type="PRINTS" id="PR00032">
    <property type="entry name" value="HTHARAC"/>
</dbReference>
<dbReference type="Pfam" id="PF12833">
    <property type="entry name" value="HTH_18"/>
    <property type="match status" value="1"/>
</dbReference>
<dbReference type="Proteomes" id="UP000429785">
    <property type="component" value="Unassembled WGS sequence"/>
</dbReference>
<dbReference type="SMART" id="SM00342">
    <property type="entry name" value="HTH_ARAC"/>
    <property type="match status" value="1"/>
</dbReference>
<keyword evidence="3" id="KW-0804">Transcription</keyword>
<dbReference type="InterPro" id="IPR003313">
    <property type="entry name" value="AraC-bd"/>
</dbReference>
<dbReference type="AlphaFoldDB" id="A0A6I1E6C5"/>
<dbReference type="Pfam" id="PF02311">
    <property type="entry name" value="AraC_binding"/>
    <property type="match status" value="1"/>
</dbReference>
<dbReference type="GO" id="GO:0003700">
    <property type="term" value="F:DNA-binding transcription factor activity"/>
    <property type="evidence" value="ECO:0007669"/>
    <property type="project" value="InterPro"/>
</dbReference>
<dbReference type="PANTHER" id="PTHR43280:SF34">
    <property type="entry name" value="ARAC-FAMILY TRANSCRIPTIONAL REGULATOR"/>
    <property type="match status" value="1"/>
</dbReference>
<organism evidence="5 6">
    <name type="scientific">Flagellimonas olearia</name>
    <dbReference type="NCBI Taxonomy" id="552546"/>
    <lineage>
        <taxon>Bacteria</taxon>
        <taxon>Pseudomonadati</taxon>
        <taxon>Bacteroidota</taxon>
        <taxon>Flavobacteriia</taxon>
        <taxon>Flavobacteriales</taxon>
        <taxon>Flavobacteriaceae</taxon>
        <taxon>Flagellimonas</taxon>
    </lineage>
</organism>
<dbReference type="EMBL" id="WELG01000001">
    <property type="protein sequence ID" value="KAB7531525.1"/>
    <property type="molecule type" value="Genomic_DNA"/>
</dbReference>
<dbReference type="PANTHER" id="PTHR43280">
    <property type="entry name" value="ARAC-FAMILY TRANSCRIPTIONAL REGULATOR"/>
    <property type="match status" value="1"/>
</dbReference>
<dbReference type="InterPro" id="IPR009057">
    <property type="entry name" value="Homeodomain-like_sf"/>
</dbReference>
<proteinExistence type="predicted"/>
<dbReference type="PROSITE" id="PS01124">
    <property type="entry name" value="HTH_ARAC_FAMILY_2"/>
    <property type="match status" value="1"/>
</dbReference>
<dbReference type="RefSeq" id="WP_152131295.1">
    <property type="nucleotide sequence ID" value="NZ_WELG01000001.1"/>
</dbReference>
<comment type="caution">
    <text evidence="5">The sequence shown here is derived from an EMBL/GenBank/DDBJ whole genome shotgun (WGS) entry which is preliminary data.</text>
</comment>
<evidence type="ECO:0000313" key="5">
    <source>
        <dbReference type="EMBL" id="KAB7531525.1"/>
    </source>
</evidence>
<evidence type="ECO:0000259" key="4">
    <source>
        <dbReference type="PROSITE" id="PS01124"/>
    </source>
</evidence>
<dbReference type="Gene3D" id="1.10.10.60">
    <property type="entry name" value="Homeodomain-like"/>
    <property type="match status" value="2"/>
</dbReference>
<dbReference type="InterPro" id="IPR018060">
    <property type="entry name" value="HTH_AraC"/>
</dbReference>
<evidence type="ECO:0000313" key="6">
    <source>
        <dbReference type="Proteomes" id="UP000429785"/>
    </source>
</evidence>
<gene>
    <name evidence="5" type="ORF">F8C76_08550</name>
</gene>
<evidence type="ECO:0000256" key="1">
    <source>
        <dbReference type="ARBA" id="ARBA00023015"/>
    </source>
</evidence>
<keyword evidence="1" id="KW-0805">Transcription regulation</keyword>
<name>A0A6I1E6C5_9FLAO</name>
<feature type="domain" description="HTH araC/xylS-type" evidence="4">
    <location>
        <begin position="180"/>
        <end position="279"/>
    </location>
</feature>
<dbReference type="GO" id="GO:0043565">
    <property type="term" value="F:sequence-specific DNA binding"/>
    <property type="evidence" value="ECO:0007669"/>
    <property type="project" value="InterPro"/>
</dbReference>
<sequence length="281" mass="32648">MKILPFKIPKPKDEALVYQEDREKVFYDQLHQHAEIQISYIEKGEGTLIVGDSINEYKANDILVIGSYVPHVFRSDTHTTNTSVMRTLFFDQGSFGKDFFDLPDLAATHPFFQQSVYGMKVVSHKENTIALFKQLRQQNKLEQIASLLLIINQIAKSETQPLSSFVYNKAFSDDEGKRLNKVFDHVMDHYHEQITLQEVSEIAHMSKNAFCRYFKKRTNKTFFQFLIEIRIENASKRIIGQPELPISLVSEQCGFSNLANFNRKFKELKGCTPTQYRAQFQ</sequence>
<dbReference type="SUPFAM" id="SSF46689">
    <property type="entry name" value="Homeodomain-like"/>
    <property type="match status" value="2"/>
</dbReference>
<evidence type="ECO:0000256" key="3">
    <source>
        <dbReference type="ARBA" id="ARBA00023163"/>
    </source>
</evidence>
<dbReference type="InterPro" id="IPR020449">
    <property type="entry name" value="Tscrpt_reg_AraC-type_HTH"/>
</dbReference>